<comment type="domain">
    <text evidence="10">The PAL motif is required for normal active site conformation.</text>
</comment>
<evidence type="ECO:0000256" key="9">
    <source>
        <dbReference type="ARBA" id="ARBA00062638"/>
    </source>
</evidence>
<accession>A0A0K9NPJ2</accession>
<dbReference type="EC" id="3.4.23.-" evidence="10"/>
<evidence type="ECO:0000256" key="7">
    <source>
        <dbReference type="ARBA" id="ARBA00023136"/>
    </source>
</evidence>
<evidence type="ECO:0000256" key="1">
    <source>
        <dbReference type="ARBA" id="ARBA00008604"/>
    </source>
</evidence>
<evidence type="ECO:0000313" key="12">
    <source>
        <dbReference type="Proteomes" id="UP000036987"/>
    </source>
</evidence>
<keyword evidence="12" id="KW-1185">Reference proteome</keyword>
<gene>
    <name evidence="11" type="ORF">ZOSMA_74G00250</name>
</gene>
<dbReference type="AlphaFoldDB" id="A0A0K9NPJ2"/>
<feature type="transmembrane region" description="Helical" evidence="10">
    <location>
        <begin position="12"/>
        <end position="36"/>
    </location>
</feature>
<feature type="transmembrane region" description="Helical" evidence="10">
    <location>
        <begin position="132"/>
        <end position="151"/>
    </location>
</feature>
<evidence type="ECO:0000256" key="2">
    <source>
        <dbReference type="ARBA" id="ARBA00022692"/>
    </source>
</evidence>
<evidence type="ECO:0000256" key="5">
    <source>
        <dbReference type="ARBA" id="ARBA00022989"/>
    </source>
</evidence>
<evidence type="ECO:0000256" key="4">
    <source>
        <dbReference type="ARBA" id="ARBA00022976"/>
    </source>
</evidence>
<keyword evidence="3 10" id="KW-0256">Endoplasmic reticulum</keyword>
<keyword evidence="7 10" id="KW-0472">Membrane</keyword>
<dbReference type="PANTHER" id="PTHR10202">
    <property type="entry name" value="PRESENILIN"/>
    <property type="match status" value="1"/>
</dbReference>
<proteinExistence type="inferred from homology"/>
<dbReference type="GO" id="GO:0042500">
    <property type="term" value="F:aspartic endopeptidase activity, intramembrane cleaving"/>
    <property type="evidence" value="ECO:0007669"/>
    <property type="project" value="InterPro"/>
</dbReference>
<keyword evidence="4 10" id="KW-0914">Notch signaling pathway</keyword>
<dbReference type="Proteomes" id="UP000036987">
    <property type="component" value="Unassembled WGS sequence"/>
</dbReference>
<dbReference type="GO" id="GO:0016485">
    <property type="term" value="P:protein processing"/>
    <property type="evidence" value="ECO:0007669"/>
    <property type="project" value="InterPro"/>
</dbReference>
<dbReference type="OrthoDB" id="20287at2759"/>
<keyword evidence="10" id="KW-0378">Hydrolase</keyword>
<comment type="subunit">
    <text evidence="9">Homodimer. Probable component of the gamma-secretase complex, a complex composed of a presenilin homodimer, nicastrin, APH1 and PEN2.</text>
</comment>
<dbReference type="GO" id="GO:0006509">
    <property type="term" value="P:membrane protein ectodomain proteolysis"/>
    <property type="evidence" value="ECO:0000318"/>
    <property type="project" value="GO_Central"/>
</dbReference>
<evidence type="ECO:0000256" key="3">
    <source>
        <dbReference type="ARBA" id="ARBA00022824"/>
    </source>
</evidence>
<dbReference type="GO" id="GO:0005789">
    <property type="term" value="C:endoplasmic reticulum membrane"/>
    <property type="evidence" value="ECO:0007669"/>
    <property type="project" value="UniProtKB-SubCell"/>
</dbReference>
<dbReference type="OMA" id="TTNLMMF"/>
<keyword evidence="2 10" id="KW-0812">Transmembrane</keyword>
<name>A0A0K9NPJ2_ZOSMR</name>
<comment type="similarity">
    <text evidence="1 10">Belongs to the peptidase A22A family.</text>
</comment>
<dbReference type="InterPro" id="IPR001108">
    <property type="entry name" value="Peptidase_A22A"/>
</dbReference>
<dbReference type="GO" id="GO:0070765">
    <property type="term" value="C:gamma-secretase complex"/>
    <property type="evidence" value="ECO:0000318"/>
    <property type="project" value="GO_Central"/>
</dbReference>
<dbReference type="PANTHER" id="PTHR10202:SF26">
    <property type="entry name" value="PRESENILIN"/>
    <property type="match status" value="1"/>
</dbReference>
<keyword evidence="6 10" id="KW-0333">Golgi apparatus</keyword>
<sequence>MEPRSLLDTLGSDIIGVMSPVSICMFLVVLLVSTLFSPTSSNSVAVATAATLVYQESSSDPTSEKLEGALLNAAAFVALITGVTFFLLLLYYYNFTNFLKYYMCFSAFFILASMGGSISASILRRFAVPLDFFTFGLLLFNFAVVGIFTVISSTGFPIVLRQMYMVSLGIVVAVWFTKLPEWTTWTVLMALAVYDLVAVLAPGGPLKMLVELASNRGEELPAFVYEARPALPPSPSSIELQQMPPTVRNPIEVVTSTSNSVAESETMPLVRNADATINERERDETVQVLEAEEEEEEEEEIDTTRGIRLGLGDFVFYSVLVGRAALYDWMTVYACYLAIVSGLGCTLILLSVYRKALPALPISIMLGIGFYFLTRLLLEPFVVGASCNLVMF</sequence>
<comment type="caution">
    <text evidence="11">The sequence shown here is derived from an EMBL/GenBank/DDBJ whole genome shotgun (WGS) entry which is preliminary data.</text>
</comment>
<evidence type="ECO:0000256" key="6">
    <source>
        <dbReference type="ARBA" id="ARBA00023034"/>
    </source>
</evidence>
<dbReference type="Pfam" id="PF01080">
    <property type="entry name" value="Presenilin"/>
    <property type="match status" value="2"/>
</dbReference>
<feature type="transmembrane region" description="Helical" evidence="10">
    <location>
        <begin position="105"/>
        <end position="126"/>
    </location>
</feature>
<evidence type="ECO:0000256" key="10">
    <source>
        <dbReference type="RuleBase" id="RU361148"/>
    </source>
</evidence>
<reference evidence="12" key="1">
    <citation type="journal article" date="2016" name="Nature">
        <title>The genome of the seagrass Zostera marina reveals angiosperm adaptation to the sea.</title>
        <authorList>
            <person name="Olsen J.L."/>
            <person name="Rouze P."/>
            <person name="Verhelst B."/>
            <person name="Lin Y.-C."/>
            <person name="Bayer T."/>
            <person name="Collen J."/>
            <person name="Dattolo E."/>
            <person name="De Paoli E."/>
            <person name="Dittami S."/>
            <person name="Maumus F."/>
            <person name="Michel G."/>
            <person name="Kersting A."/>
            <person name="Lauritano C."/>
            <person name="Lohaus R."/>
            <person name="Toepel M."/>
            <person name="Tonon T."/>
            <person name="Vanneste K."/>
            <person name="Amirebrahimi M."/>
            <person name="Brakel J."/>
            <person name="Bostroem C."/>
            <person name="Chovatia M."/>
            <person name="Grimwood J."/>
            <person name="Jenkins J.W."/>
            <person name="Jueterbock A."/>
            <person name="Mraz A."/>
            <person name="Stam W.T."/>
            <person name="Tice H."/>
            <person name="Bornberg-Bauer E."/>
            <person name="Green P.J."/>
            <person name="Pearson G.A."/>
            <person name="Procaccini G."/>
            <person name="Duarte C.M."/>
            <person name="Schmutz J."/>
            <person name="Reusch T.B.H."/>
            <person name="Van de Peer Y."/>
        </authorList>
    </citation>
    <scope>NUCLEOTIDE SEQUENCE [LARGE SCALE GENOMIC DNA]</scope>
    <source>
        <strain evidence="12">cv. Finnish</strain>
    </source>
</reference>
<dbReference type="InterPro" id="IPR006639">
    <property type="entry name" value="Preselin/SPP"/>
</dbReference>
<dbReference type="GO" id="GO:0005798">
    <property type="term" value="C:Golgi-associated vesicle"/>
    <property type="evidence" value="ECO:0007669"/>
    <property type="project" value="UniProtKB-ARBA"/>
</dbReference>
<dbReference type="STRING" id="29655.A0A0K9NPJ2"/>
<keyword evidence="5 10" id="KW-1133">Transmembrane helix</keyword>
<feature type="transmembrane region" description="Helical" evidence="10">
    <location>
        <begin position="158"/>
        <end position="176"/>
    </location>
</feature>
<comment type="subcellular location">
    <subcellularLocation>
        <location evidence="10">Endoplasmic reticulum membrane</location>
        <topology evidence="10">Multi-pass membrane protein</topology>
    </subcellularLocation>
    <subcellularLocation>
        <location evidence="10">Golgi apparatus membrane</location>
        <topology evidence="10">Multi-pass membrane protein</topology>
    </subcellularLocation>
</comment>
<feature type="transmembrane region" description="Helical" evidence="10">
    <location>
        <begin position="182"/>
        <end position="201"/>
    </location>
</feature>
<keyword evidence="10" id="KW-0645">Protease</keyword>
<dbReference type="GO" id="GO:0007219">
    <property type="term" value="P:Notch signaling pathway"/>
    <property type="evidence" value="ECO:0007669"/>
    <property type="project" value="UniProtKB-KW"/>
</dbReference>
<comment type="function">
    <text evidence="8 10">Probable subunit of the gamma-secretase complex, an endoprotease complex that catalyzes the intramembrane cleavage of integral membrane proteins such as Notch receptors.</text>
</comment>
<evidence type="ECO:0000313" key="11">
    <source>
        <dbReference type="EMBL" id="KMZ58684.1"/>
    </source>
</evidence>
<dbReference type="SMART" id="SM00730">
    <property type="entry name" value="PSN"/>
    <property type="match status" value="1"/>
</dbReference>
<protein>
    <recommendedName>
        <fullName evidence="10">Presenilin</fullName>
        <ecNumber evidence="10">3.4.23.-</ecNumber>
    </recommendedName>
</protein>
<dbReference type="PRINTS" id="PR01072">
    <property type="entry name" value="PRESENILIN"/>
</dbReference>
<dbReference type="FunFam" id="1.10.472.100:FF:000002">
    <property type="entry name" value="Presenilin"/>
    <property type="match status" value="1"/>
</dbReference>
<organism evidence="11 12">
    <name type="scientific">Zostera marina</name>
    <name type="common">Eelgrass</name>
    <dbReference type="NCBI Taxonomy" id="29655"/>
    <lineage>
        <taxon>Eukaryota</taxon>
        <taxon>Viridiplantae</taxon>
        <taxon>Streptophyta</taxon>
        <taxon>Embryophyta</taxon>
        <taxon>Tracheophyta</taxon>
        <taxon>Spermatophyta</taxon>
        <taxon>Magnoliopsida</taxon>
        <taxon>Liliopsida</taxon>
        <taxon>Zosteraceae</taxon>
        <taxon>Zostera</taxon>
    </lineage>
</organism>
<feature type="transmembrane region" description="Helical" evidence="10">
    <location>
        <begin position="333"/>
        <end position="353"/>
    </location>
</feature>
<dbReference type="GO" id="GO:0004175">
    <property type="term" value="F:endopeptidase activity"/>
    <property type="evidence" value="ECO:0000318"/>
    <property type="project" value="GO_Central"/>
</dbReference>
<feature type="transmembrane region" description="Helical" evidence="10">
    <location>
        <begin position="359"/>
        <end position="378"/>
    </location>
</feature>
<dbReference type="Gene3D" id="1.10.472.100">
    <property type="entry name" value="Presenilin"/>
    <property type="match status" value="1"/>
</dbReference>
<dbReference type="InterPro" id="IPR042524">
    <property type="entry name" value="Presenilin_C"/>
</dbReference>
<dbReference type="GO" id="GO:0000139">
    <property type="term" value="C:Golgi membrane"/>
    <property type="evidence" value="ECO:0007669"/>
    <property type="project" value="UniProtKB-SubCell"/>
</dbReference>
<evidence type="ECO:0000256" key="8">
    <source>
        <dbReference type="ARBA" id="ARBA00059584"/>
    </source>
</evidence>
<feature type="transmembrane region" description="Helical" evidence="10">
    <location>
        <begin position="69"/>
        <end position="93"/>
    </location>
</feature>
<dbReference type="EMBL" id="LFYR01001898">
    <property type="protein sequence ID" value="KMZ58684.1"/>
    <property type="molecule type" value="Genomic_DNA"/>
</dbReference>